<keyword evidence="4" id="KW-1185">Reference proteome</keyword>
<name>A0A7W5F4N9_9ACTN</name>
<dbReference type="PRINTS" id="PR01217">
    <property type="entry name" value="PRICHEXTENSN"/>
</dbReference>
<keyword evidence="2" id="KW-0472">Membrane</keyword>
<sequence length="240" mass="23516">MLAGRLGRPTAPRRRTLTFMAPYRAKREQTGQEPSSDPRLPVFVDSSGRRARNLRRAGYGLAGCAAAYMAVLGLSLMGATPFAPGALLPGDVAAPAAPRAQAPGGTPLAPPDDVSDAAGPSALLVPGLTGPGPSLAPPLVPGSPPPGAPAPSDTPEPQVPPTQEPPSPEQPADPDDPAAPAPEPGTPTPSPPAPPSPAPPTTAPPAPPAPEPTGPATGPSAPSGAAETPPPADPSVAEAP</sequence>
<dbReference type="Proteomes" id="UP000572907">
    <property type="component" value="Unassembled WGS sequence"/>
</dbReference>
<protein>
    <submittedName>
        <fullName evidence="3">Uncharacterized protein</fullName>
    </submittedName>
</protein>
<evidence type="ECO:0000313" key="3">
    <source>
        <dbReference type="EMBL" id="MBB3079997.1"/>
    </source>
</evidence>
<feature type="transmembrane region" description="Helical" evidence="2">
    <location>
        <begin position="59"/>
        <end position="79"/>
    </location>
</feature>
<keyword evidence="2" id="KW-0812">Transmembrane</keyword>
<feature type="compositionally biased region" description="Low complexity" evidence="1">
    <location>
        <begin position="214"/>
        <end position="227"/>
    </location>
</feature>
<evidence type="ECO:0000313" key="4">
    <source>
        <dbReference type="Proteomes" id="UP000572907"/>
    </source>
</evidence>
<accession>A0A7W5F4N9</accession>
<gene>
    <name evidence="3" type="ORF">FHS41_006539</name>
</gene>
<feature type="compositionally biased region" description="Pro residues" evidence="1">
    <location>
        <begin position="134"/>
        <end position="213"/>
    </location>
</feature>
<dbReference type="AlphaFoldDB" id="A0A7W5F4N9"/>
<evidence type="ECO:0000256" key="1">
    <source>
        <dbReference type="SAM" id="MobiDB-lite"/>
    </source>
</evidence>
<keyword evidence="2" id="KW-1133">Transmembrane helix</keyword>
<dbReference type="EMBL" id="JACHXE010000008">
    <property type="protein sequence ID" value="MBB3079997.1"/>
    <property type="molecule type" value="Genomic_DNA"/>
</dbReference>
<reference evidence="3 4" key="1">
    <citation type="submission" date="2020-08" db="EMBL/GenBank/DDBJ databases">
        <title>Genomic Encyclopedia of Type Strains, Phase III (KMG-III): the genomes of soil and plant-associated and newly described type strains.</title>
        <authorList>
            <person name="Whitman W."/>
        </authorList>
    </citation>
    <scope>NUCLEOTIDE SEQUENCE [LARGE SCALE GENOMIC DNA]</scope>
    <source>
        <strain evidence="3 4">CECT 3237</strain>
    </source>
</reference>
<organism evidence="3 4">
    <name type="scientific">Streptomyces violarus</name>
    <dbReference type="NCBI Taxonomy" id="67380"/>
    <lineage>
        <taxon>Bacteria</taxon>
        <taxon>Bacillati</taxon>
        <taxon>Actinomycetota</taxon>
        <taxon>Actinomycetes</taxon>
        <taxon>Kitasatosporales</taxon>
        <taxon>Streptomycetaceae</taxon>
        <taxon>Streptomyces</taxon>
    </lineage>
</organism>
<comment type="caution">
    <text evidence="3">The sequence shown here is derived from an EMBL/GenBank/DDBJ whole genome shotgun (WGS) entry which is preliminary data.</text>
</comment>
<feature type="region of interest" description="Disordered" evidence="1">
    <location>
        <begin position="22"/>
        <end position="44"/>
    </location>
</feature>
<proteinExistence type="predicted"/>
<feature type="region of interest" description="Disordered" evidence="1">
    <location>
        <begin position="96"/>
        <end position="240"/>
    </location>
</feature>
<feature type="compositionally biased region" description="Low complexity" evidence="1">
    <location>
        <begin position="96"/>
        <end position="107"/>
    </location>
</feature>
<evidence type="ECO:0000256" key="2">
    <source>
        <dbReference type="SAM" id="Phobius"/>
    </source>
</evidence>